<evidence type="ECO:0000256" key="3">
    <source>
        <dbReference type="ARBA" id="ARBA00022679"/>
    </source>
</evidence>
<evidence type="ECO:0000256" key="5">
    <source>
        <dbReference type="ARBA" id="ARBA00022984"/>
    </source>
</evidence>
<evidence type="ECO:0000313" key="9">
    <source>
        <dbReference type="EMBL" id="MCA6068759.1"/>
    </source>
</evidence>
<evidence type="ECO:0000256" key="2">
    <source>
        <dbReference type="ARBA" id="ARBA00005992"/>
    </source>
</evidence>
<dbReference type="Proteomes" id="UP000618240">
    <property type="component" value="Unassembled WGS sequence"/>
</dbReference>
<accession>A0ABS8A445</accession>
<feature type="region of interest" description="Disordered" evidence="7">
    <location>
        <begin position="291"/>
        <end position="315"/>
    </location>
</feature>
<evidence type="ECO:0000256" key="6">
    <source>
        <dbReference type="ARBA" id="ARBA00023316"/>
    </source>
</evidence>
<organism evidence="9 10">
    <name type="scientific">Chryseobacterium tagetis</name>
    <dbReference type="NCBI Taxonomy" id="2801334"/>
    <lineage>
        <taxon>Bacteria</taxon>
        <taxon>Pseudomonadati</taxon>
        <taxon>Bacteroidota</taxon>
        <taxon>Flavobacteriia</taxon>
        <taxon>Flavobacteriales</taxon>
        <taxon>Weeksellaceae</taxon>
        <taxon>Chryseobacterium group</taxon>
        <taxon>Chryseobacterium</taxon>
    </lineage>
</organism>
<dbReference type="InterPro" id="IPR005490">
    <property type="entry name" value="LD_TPept_cat_dom"/>
</dbReference>
<keyword evidence="3" id="KW-0808">Transferase</keyword>
<dbReference type="Gene3D" id="2.40.440.10">
    <property type="entry name" value="L,D-transpeptidase catalytic domain-like"/>
    <property type="match status" value="1"/>
</dbReference>
<dbReference type="SUPFAM" id="SSF53955">
    <property type="entry name" value="Lysozyme-like"/>
    <property type="match status" value="1"/>
</dbReference>
<proteinExistence type="inferred from homology"/>
<evidence type="ECO:0000259" key="8">
    <source>
        <dbReference type="Pfam" id="PF03734"/>
    </source>
</evidence>
<feature type="domain" description="L,D-TPase catalytic" evidence="8">
    <location>
        <begin position="633"/>
        <end position="723"/>
    </location>
</feature>
<evidence type="ECO:0000256" key="1">
    <source>
        <dbReference type="ARBA" id="ARBA00004752"/>
    </source>
</evidence>
<comment type="caution">
    <text evidence="9">The sequence shown here is derived from an EMBL/GenBank/DDBJ whole genome shotgun (WGS) entry which is preliminary data.</text>
</comment>
<reference evidence="9 10" key="1">
    <citation type="submission" date="2021-09" db="EMBL/GenBank/DDBJ databases">
        <title>Genome sequencing and assembly of Chryseobacterium sp. RG1.</title>
        <authorList>
            <person name="Chhetri G."/>
        </authorList>
    </citation>
    <scope>NUCLEOTIDE SEQUENCE [LARGE SCALE GENOMIC DNA]</scope>
    <source>
        <strain evidence="9 10">RG1</strain>
    </source>
</reference>
<dbReference type="CDD" id="cd16913">
    <property type="entry name" value="YkuD_like"/>
    <property type="match status" value="1"/>
</dbReference>
<dbReference type="Pfam" id="PF03734">
    <property type="entry name" value="YkuD"/>
    <property type="match status" value="1"/>
</dbReference>
<keyword evidence="5" id="KW-0573">Peptidoglycan synthesis</keyword>
<keyword evidence="4" id="KW-0133">Cell shape</keyword>
<dbReference type="RefSeq" id="WP_225689959.1">
    <property type="nucleotide sequence ID" value="NZ_JAERSE020000004.1"/>
</dbReference>
<evidence type="ECO:0000256" key="7">
    <source>
        <dbReference type="SAM" id="MobiDB-lite"/>
    </source>
</evidence>
<evidence type="ECO:0000256" key="4">
    <source>
        <dbReference type="ARBA" id="ARBA00022960"/>
    </source>
</evidence>
<dbReference type="InterPro" id="IPR023346">
    <property type="entry name" value="Lysozyme-like_dom_sf"/>
</dbReference>
<dbReference type="InterPro" id="IPR038063">
    <property type="entry name" value="Transpep_catalytic_dom"/>
</dbReference>
<comment type="similarity">
    <text evidence="2">Belongs to the YkuD family.</text>
</comment>
<comment type="pathway">
    <text evidence="1">Cell wall biogenesis; peptidoglycan biosynthesis.</text>
</comment>
<protein>
    <submittedName>
        <fullName evidence="9">L,D-transpeptidase</fullName>
    </submittedName>
</protein>
<evidence type="ECO:0000313" key="10">
    <source>
        <dbReference type="Proteomes" id="UP000618240"/>
    </source>
</evidence>
<dbReference type="EMBL" id="JAERSE020000004">
    <property type="protein sequence ID" value="MCA6068759.1"/>
    <property type="molecule type" value="Genomic_DNA"/>
</dbReference>
<dbReference type="SUPFAM" id="SSF141523">
    <property type="entry name" value="L,D-transpeptidase catalytic domain-like"/>
    <property type="match status" value="1"/>
</dbReference>
<gene>
    <name evidence="9" type="ORF">JI747_016450</name>
</gene>
<keyword evidence="6" id="KW-0961">Cell wall biogenesis/degradation</keyword>
<keyword evidence="10" id="KW-1185">Reference proteome</keyword>
<name>A0ABS8A445_9FLAO</name>
<feature type="region of interest" description="Disordered" evidence="7">
    <location>
        <begin position="220"/>
        <end position="266"/>
    </location>
</feature>
<sequence length="741" mass="83595">MSKQGVYKISGNTKPKVGETVTYTIDEWYPATPREKRNPALVTWHLFKKVNGSFVPTTIKKKGISSFTFQNTAYKNTYRIEAYLHEPEGKAPMALEVQPQQGDVPRINGIQLKYADNTPGNVFSFTEKLIAESQCTGLEGKYLTFTLWEDDIQGNGHDARNMQIDRKKGKVISGVAKAEFTLTSALMKKAMQGETDVKQLEFYVTVEYYEHKKHASGNVHINTPQEIYIPSNKPKPKPAPPNSQPKVEGSPAEQKGPSQKEKKGIIETTTETISGVVSKIEKKIYDWGEAKGTVKKDQKPAPPPPSGKSPTVVNANSKAPSTCICKEQYKDLIWGGKVSCEFRKKVVEVAKRLEKDPNLLMAGMALETGKTFSPTAGKGTSYVGLIQFGDAAAESVGTTRTELLKMTAVQQLDYVEKYLAKKKDKINTLTDFYLSILMPVDVGKGNQPNHIVFDNKYPLAYTKSGKLTDLSKSRHYGYRQNPAFFFEGELHKNIKVKRSNGKTQTFQELYNEKKVWFENGEKQYDGEGKTYIWEIEKSISKFYEEGKLNKVKLFECNKSETSTAKPTLDKGTWNVIITENYTGSKCTHIERTEVRKNCRRGKIEVYDHNQKIVLTFKDCLLEGIAGEDHMKTNSDVPFGEFQINQSTPFYQSNKDNIKSYGPNPRLVFEPIAGNKDEAAKSGRSAIRIHGGRQEGYEIKTLKRTQGCIRVWDDDAKALYDWWVEFKKNNPNVKPGKVTIKK</sequence>